<reference evidence="2 3" key="1">
    <citation type="submission" date="2015-07" db="EMBL/GenBank/DDBJ databases">
        <title>High-quality genome of monoxenous trypanosomatid Leptomonas pyrrhocoris.</title>
        <authorList>
            <person name="Flegontov P."/>
            <person name="Butenko A."/>
            <person name="Firsov S."/>
            <person name="Vlcek C."/>
            <person name="Logacheva M.D."/>
            <person name="Field M."/>
            <person name="Filatov D."/>
            <person name="Flegontova O."/>
            <person name="Gerasimov E."/>
            <person name="Jackson A.P."/>
            <person name="Kelly S."/>
            <person name="Opperdoes F."/>
            <person name="O'Reilly A."/>
            <person name="Votypka J."/>
            <person name="Yurchenko V."/>
            <person name="Lukes J."/>
        </authorList>
    </citation>
    <scope>NUCLEOTIDE SEQUENCE [LARGE SCALE GENOMIC DNA]</scope>
    <source>
        <strain evidence="2">H10</strain>
    </source>
</reference>
<dbReference type="OrthoDB" id="249149at2759"/>
<dbReference type="Proteomes" id="UP000037923">
    <property type="component" value="Unassembled WGS sequence"/>
</dbReference>
<proteinExistence type="predicted"/>
<accession>A0A0M9G8A6</accession>
<sequence>MFRVSRLARCAASTTTTFSFSDKMQKLQADPDHALNGRDYRFMRERLEEYRKLQQTYAVKQTEVERAKKAANMCGLEFTGKGPRKSPTCPKTEKA</sequence>
<name>A0A0M9G8A6_LEPPY</name>
<dbReference type="GeneID" id="26901343"/>
<dbReference type="OMA" id="ANMCGLE"/>
<comment type="caution">
    <text evidence="2">The sequence shown here is derived from an EMBL/GenBank/DDBJ whole genome shotgun (WGS) entry which is preliminary data.</text>
</comment>
<feature type="region of interest" description="Disordered" evidence="1">
    <location>
        <begin position="76"/>
        <end position="95"/>
    </location>
</feature>
<dbReference type="EMBL" id="LGTL01000002">
    <property type="protein sequence ID" value="KPA84499.1"/>
    <property type="molecule type" value="Genomic_DNA"/>
</dbReference>
<dbReference type="AlphaFoldDB" id="A0A0M9G8A6"/>
<protein>
    <submittedName>
        <fullName evidence="2">Uncharacterized protein</fullName>
    </submittedName>
</protein>
<evidence type="ECO:0000313" key="3">
    <source>
        <dbReference type="Proteomes" id="UP000037923"/>
    </source>
</evidence>
<dbReference type="RefSeq" id="XP_015662938.1">
    <property type="nucleotide sequence ID" value="XM_015797418.1"/>
</dbReference>
<keyword evidence="3" id="KW-1185">Reference proteome</keyword>
<evidence type="ECO:0000256" key="1">
    <source>
        <dbReference type="SAM" id="MobiDB-lite"/>
    </source>
</evidence>
<evidence type="ECO:0000313" key="2">
    <source>
        <dbReference type="EMBL" id="KPA84499.1"/>
    </source>
</evidence>
<dbReference type="VEuPathDB" id="TriTrypDB:LpyrH10_02_0220"/>
<organism evidence="2 3">
    <name type="scientific">Leptomonas pyrrhocoris</name>
    <name type="common">Firebug parasite</name>
    <dbReference type="NCBI Taxonomy" id="157538"/>
    <lineage>
        <taxon>Eukaryota</taxon>
        <taxon>Discoba</taxon>
        <taxon>Euglenozoa</taxon>
        <taxon>Kinetoplastea</taxon>
        <taxon>Metakinetoplastina</taxon>
        <taxon>Trypanosomatida</taxon>
        <taxon>Trypanosomatidae</taxon>
        <taxon>Leishmaniinae</taxon>
        <taxon>Leptomonas</taxon>
    </lineage>
</organism>
<gene>
    <name evidence="2" type="ORF">ABB37_01048</name>
</gene>